<evidence type="ECO:0000313" key="1">
    <source>
        <dbReference type="EMBL" id="MCV2403355.1"/>
    </source>
</evidence>
<dbReference type="Proteomes" id="UP001209713">
    <property type="component" value="Unassembled WGS sequence"/>
</dbReference>
<dbReference type="RefSeq" id="WP_263530728.1">
    <property type="nucleotide sequence ID" value="NZ_JAOVZB010000004.1"/>
</dbReference>
<reference evidence="1 2" key="1">
    <citation type="submission" date="2022-10" db="EMBL/GenBank/DDBJ databases">
        <title>Marinomonas transparenta sp. nov. and Marinomonas sargassi sp. nov., isolated from marine alga (Sargassum natans (L.) Gaillon).</title>
        <authorList>
            <person name="Wang Y."/>
        </authorList>
    </citation>
    <scope>NUCLEOTIDE SEQUENCE [LARGE SCALE GENOMIC DNA]</scope>
    <source>
        <strain evidence="1 2">C2222</strain>
    </source>
</reference>
<evidence type="ECO:0000313" key="2">
    <source>
        <dbReference type="Proteomes" id="UP001209713"/>
    </source>
</evidence>
<dbReference type="EMBL" id="JAOVZB010000004">
    <property type="protein sequence ID" value="MCV2403355.1"/>
    <property type="molecule type" value="Genomic_DNA"/>
</dbReference>
<keyword evidence="2" id="KW-1185">Reference proteome</keyword>
<name>A0ABT2YU96_9GAMM</name>
<protein>
    <submittedName>
        <fullName evidence="1">Tetratricopeptide repeat protein</fullName>
    </submittedName>
</protein>
<gene>
    <name evidence="1" type="ORF">OFY17_10725</name>
</gene>
<organism evidence="1 2">
    <name type="scientific">Marinomonas sargassi</name>
    <dbReference type="NCBI Taxonomy" id="2984494"/>
    <lineage>
        <taxon>Bacteria</taxon>
        <taxon>Pseudomonadati</taxon>
        <taxon>Pseudomonadota</taxon>
        <taxon>Gammaproteobacteria</taxon>
        <taxon>Oceanospirillales</taxon>
        <taxon>Oceanospirillaceae</taxon>
        <taxon>Marinomonas</taxon>
    </lineage>
</organism>
<dbReference type="InterPro" id="IPR011990">
    <property type="entry name" value="TPR-like_helical_dom_sf"/>
</dbReference>
<dbReference type="Gene3D" id="1.25.40.10">
    <property type="entry name" value="Tetratricopeptide repeat domain"/>
    <property type="match status" value="1"/>
</dbReference>
<proteinExistence type="predicted"/>
<comment type="caution">
    <text evidence="1">The sequence shown here is derived from an EMBL/GenBank/DDBJ whole genome shotgun (WGS) entry which is preliminary data.</text>
</comment>
<sequence length="147" mass="16627">MQNWERLTRQANKAHSNYAFSDAVELHREALYQAQQSFDDSFHLDAESSVAAIAVSFLNMAESYSSLGDYISANTQYENAVNFLQAIIARPDMEEEHRVLIMRTASHIRFEWDLFSKTHGNSVMSQKKSLLQALSQAVSSAKAVVQH</sequence>
<accession>A0ABT2YU96</accession>